<feature type="region of interest" description="Disordered" evidence="5">
    <location>
        <begin position="529"/>
        <end position="562"/>
    </location>
</feature>
<sequence>MRSDAQQGETRVVMAVVREGDGDDGRREKEGDRMQLAGLGTGSLAFAAARRRRWHNRDLSNPRQPDEAIRNPDAAPEPHVVCANQKNANFAAARAARTLRGLGSCSWRPYILKEPLIQIALLRTCLPAFTSLPASLRSNRPTGDSGSPIVCKVTSLLHWNHSTILTLGLVGGRSDGSFPHIARRLARIDVAQLSRARSSMPRASDEERQPLLADERATRQRAASNASSNRPKPTRRFARAAHHLKHHWPVLRLLAVALLWGMGNYGAAPSYLDGLRAYTCAYHYSKHPELLPTHPHPPLPRDRDRPCAVSGVESRVGIVVAAATMLSFVVSSVSMLFYGPRLARWGRKPMLVISLASNIINYLPFALLPLGYPFGDIPSQLAISPAAAMLILLLCSFLTGLTGFAGLFLCVMRVMIVDVAPPTRRTVNLNWLISATLCGAFFGPLLAAWALDTSVKHRTHAMLVQVVGAPTIRSELPSDPMTPPPIPGAPQSPSKHGNPAALVACCWVFLLAIAWTVLIVPETRPTTAEASASHSTAEFTPSRANAARSAEDDGASTHGSLSPSRIRARKLLGPLSIYLPQLTHDGRKDYRLTWLAFAGMFANIGTNALQYVAIFAGYKFDFTPDAIGLLLGLIGATRAVWLIVAIPLLVLLLERTVRKPSRIASLSPQELEVYAKAGLKDPDLTQPAGRLAEELENDGLAQPAQPPQQGSLDEFPADASTETIRAVVLWRTAIDLMIAKISYFADVVGYLVVFVSASFSNAGVMIFGTLFLSFGAGAGPAVASAAIAIIQDMKRAGHPSLHPSLHPSPTDDWLAALSISDNIVNGISPILISIVYSLTIETALPSTCFLIPTLGYVLSFAFLALAKSPSVN</sequence>
<dbReference type="InterPro" id="IPR036259">
    <property type="entry name" value="MFS_trans_sf"/>
</dbReference>
<protein>
    <recommendedName>
        <fullName evidence="9">MFS general substrate transporter</fullName>
    </recommendedName>
</protein>
<dbReference type="Proteomes" id="UP000011976">
    <property type="component" value="Unassembled WGS sequence"/>
</dbReference>
<feature type="compositionally biased region" description="Polar residues" evidence="5">
    <location>
        <begin position="221"/>
        <end position="231"/>
    </location>
</feature>
<evidence type="ECO:0000313" key="8">
    <source>
        <dbReference type="Proteomes" id="UP000011976"/>
    </source>
</evidence>
<dbReference type="OrthoDB" id="3026777at2759"/>
<feature type="transmembrane region" description="Helical" evidence="6">
    <location>
        <begin position="350"/>
        <end position="374"/>
    </location>
</feature>
<feature type="transmembrane region" description="Helical" evidence="6">
    <location>
        <begin position="813"/>
        <end position="838"/>
    </location>
</feature>
<feature type="transmembrane region" description="Helical" evidence="6">
    <location>
        <begin position="626"/>
        <end position="653"/>
    </location>
</feature>
<keyword evidence="4 6" id="KW-0472">Membrane</keyword>
<dbReference type="PANTHER" id="PTHR23507:SF1">
    <property type="entry name" value="FI18259P1-RELATED"/>
    <property type="match status" value="1"/>
</dbReference>
<feature type="compositionally biased region" description="Basic and acidic residues" evidence="5">
    <location>
        <begin position="203"/>
        <end position="218"/>
    </location>
</feature>
<feature type="transmembrane region" description="Helical" evidence="6">
    <location>
        <begin position="741"/>
        <end position="759"/>
    </location>
</feature>
<feature type="compositionally biased region" description="Low complexity" evidence="5">
    <location>
        <begin position="529"/>
        <end position="540"/>
    </location>
</feature>
<evidence type="ECO:0000256" key="6">
    <source>
        <dbReference type="SAM" id="Phobius"/>
    </source>
</evidence>
<dbReference type="AlphaFoldDB" id="M9LT77"/>
<evidence type="ECO:0008006" key="9">
    <source>
        <dbReference type="Google" id="ProtNLM"/>
    </source>
</evidence>
<comment type="subcellular location">
    <subcellularLocation>
        <location evidence="1">Membrane</location>
        <topology evidence="1">Multi-pass membrane protein</topology>
    </subcellularLocation>
</comment>
<evidence type="ECO:0000313" key="7">
    <source>
        <dbReference type="EMBL" id="GAC71739.1"/>
    </source>
</evidence>
<evidence type="ECO:0000256" key="1">
    <source>
        <dbReference type="ARBA" id="ARBA00004141"/>
    </source>
</evidence>
<evidence type="ECO:0000256" key="4">
    <source>
        <dbReference type="ARBA" id="ARBA00023136"/>
    </source>
</evidence>
<evidence type="ECO:0000256" key="3">
    <source>
        <dbReference type="ARBA" id="ARBA00022989"/>
    </source>
</evidence>
<feature type="region of interest" description="Disordered" evidence="5">
    <location>
        <begin position="474"/>
        <end position="494"/>
    </location>
</feature>
<feature type="region of interest" description="Disordered" evidence="5">
    <location>
        <begin position="55"/>
        <end position="75"/>
    </location>
</feature>
<feature type="transmembrane region" description="Helical" evidence="6">
    <location>
        <begin position="500"/>
        <end position="520"/>
    </location>
</feature>
<keyword evidence="2 6" id="KW-0812">Transmembrane</keyword>
<feature type="compositionally biased region" description="Pro residues" evidence="5">
    <location>
        <begin position="480"/>
        <end position="490"/>
    </location>
</feature>
<feature type="transmembrane region" description="Helical" evidence="6">
    <location>
        <begin position="386"/>
        <end position="411"/>
    </location>
</feature>
<feature type="transmembrane region" description="Helical" evidence="6">
    <location>
        <begin position="844"/>
        <end position="866"/>
    </location>
</feature>
<name>M9LT77_PSEA3</name>
<feature type="transmembrane region" description="Helical" evidence="6">
    <location>
        <begin position="431"/>
        <end position="451"/>
    </location>
</feature>
<dbReference type="GO" id="GO:0016020">
    <property type="term" value="C:membrane"/>
    <property type="evidence" value="ECO:0007669"/>
    <property type="project" value="UniProtKB-SubCell"/>
</dbReference>
<dbReference type="PANTHER" id="PTHR23507">
    <property type="entry name" value="ZGC:174356"/>
    <property type="match status" value="1"/>
</dbReference>
<accession>M9LT77</accession>
<dbReference type="GO" id="GO:0022857">
    <property type="term" value="F:transmembrane transporter activity"/>
    <property type="evidence" value="ECO:0007669"/>
    <property type="project" value="TreeGrafter"/>
</dbReference>
<evidence type="ECO:0000256" key="2">
    <source>
        <dbReference type="ARBA" id="ARBA00022692"/>
    </source>
</evidence>
<dbReference type="SUPFAM" id="SSF103473">
    <property type="entry name" value="MFS general substrate transporter"/>
    <property type="match status" value="1"/>
</dbReference>
<proteinExistence type="predicted"/>
<reference evidence="8" key="1">
    <citation type="journal article" date="2013" name="Genome Announc.">
        <title>Genome sequence of the basidiomycetous yeast Pseudozyma antarctica T-34, a producer of the glycolipid biosurfactants mannosylerythritol lipids.</title>
        <authorList>
            <person name="Morita T."/>
            <person name="Koike H."/>
            <person name="Koyama Y."/>
            <person name="Hagiwara H."/>
            <person name="Ito E."/>
            <person name="Fukuoka T."/>
            <person name="Imura T."/>
            <person name="Machida M."/>
            <person name="Kitamoto D."/>
        </authorList>
    </citation>
    <scope>NUCLEOTIDE SEQUENCE [LARGE SCALE GENOMIC DNA]</scope>
    <source>
        <strain evidence="8">T-34</strain>
    </source>
</reference>
<evidence type="ECO:0000256" key="5">
    <source>
        <dbReference type="SAM" id="MobiDB-lite"/>
    </source>
</evidence>
<gene>
    <name evidence="7" type="ORF">PANT_5c00049</name>
</gene>
<keyword evidence="3 6" id="KW-1133">Transmembrane helix</keyword>
<dbReference type="Gene3D" id="1.20.1250.20">
    <property type="entry name" value="MFS general substrate transporter like domains"/>
    <property type="match status" value="1"/>
</dbReference>
<dbReference type="EMBL" id="DF196771">
    <property type="protein sequence ID" value="GAC71739.1"/>
    <property type="molecule type" value="Genomic_DNA"/>
</dbReference>
<feature type="transmembrane region" description="Helical" evidence="6">
    <location>
        <begin position="316"/>
        <end position="338"/>
    </location>
</feature>
<feature type="compositionally biased region" description="Basic and acidic residues" evidence="5">
    <location>
        <begin position="56"/>
        <end position="70"/>
    </location>
</feature>
<feature type="transmembrane region" description="Helical" evidence="6">
    <location>
        <begin position="592"/>
        <end position="614"/>
    </location>
</feature>
<organism evidence="7 8">
    <name type="scientific">Pseudozyma antarctica (strain T-34)</name>
    <name type="common">Yeast</name>
    <name type="synonym">Candida antarctica</name>
    <dbReference type="NCBI Taxonomy" id="1151754"/>
    <lineage>
        <taxon>Eukaryota</taxon>
        <taxon>Fungi</taxon>
        <taxon>Dikarya</taxon>
        <taxon>Basidiomycota</taxon>
        <taxon>Ustilaginomycotina</taxon>
        <taxon>Ustilaginomycetes</taxon>
        <taxon>Ustilaginales</taxon>
        <taxon>Ustilaginaceae</taxon>
        <taxon>Moesziomyces</taxon>
    </lineage>
</organism>
<feature type="region of interest" description="Disordered" evidence="5">
    <location>
        <begin position="197"/>
        <end position="234"/>
    </location>
</feature>